<protein>
    <submittedName>
        <fullName evidence="1">Uncharacterized protein</fullName>
    </submittedName>
</protein>
<accession>A0A645BFN3</accession>
<gene>
    <name evidence="1" type="ORF">SDC9_111033</name>
</gene>
<proteinExistence type="predicted"/>
<reference evidence="1" key="1">
    <citation type="submission" date="2019-08" db="EMBL/GenBank/DDBJ databases">
        <authorList>
            <person name="Kucharzyk K."/>
            <person name="Murdoch R.W."/>
            <person name="Higgins S."/>
            <person name="Loffler F."/>
        </authorList>
    </citation>
    <scope>NUCLEOTIDE SEQUENCE</scope>
</reference>
<name>A0A645BFN3_9ZZZZ</name>
<evidence type="ECO:0000313" key="1">
    <source>
        <dbReference type="EMBL" id="MPM64147.1"/>
    </source>
</evidence>
<comment type="caution">
    <text evidence="1">The sequence shown here is derived from an EMBL/GenBank/DDBJ whole genome shotgun (WGS) entry which is preliminary data.</text>
</comment>
<organism evidence="1">
    <name type="scientific">bioreactor metagenome</name>
    <dbReference type="NCBI Taxonomy" id="1076179"/>
    <lineage>
        <taxon>unclassified sequences</taxon>
        <taxon>metagenomes</taxon>
        <taxon>ecological metagenomes</taxon>
    </lineage>
</organism>
<dbReference type="AlphaFoldDB" id="A0A645BFN3"/>
<sequence>MRQPSLCTGNLVPHIVGSSFHIYLQVKLNVYGAGAIPAGTGDGSYTGYPVYSRLQRFSYLGLYDIGIGSREGAPYRNYRIVNTRVIPDT</sequence>
<dbReference type="EMBL" id="VSSQ01019794">
    <property type="protein sequence ID" value="MPM64147.1"/>
    <property type="molecule type" value="Genomic_DNA"/>
</dbReference>